<comment type="subcellular location">
    <subcellularLocation>
        <location evidence="1">Cell outer membrane</location>
    </subcellularLocation>
</comment>
<dbReference type="PANTHER" id="PTHR30329:SF17">
    <property type="entry name" value="LIPOPROTEIN YFIB-RELATED"/>
    <property type="match status" value="1"/>
</dbReference>
<evidence type="ECO:0000256" key="4">
    <source>
        <dbReference type="SAM" id="SignalP"/>
    </source>
</evidence>
<sequence>MLCRLSLLLLLWLSAETTLAVTYRAGIDDSRWELESSRFSCRLSQAVPAYGRALFEREAGEDVRFSLRAVEQLSASAQALLVAEAPPWRPGAKPQLIATLKVDAGSGDIDVASGYARQMLAFLYKGLVPTFTRTDWQGTGESLRVGVSAANFGSAYQEYSGCIEGLLPVNYRQVARTAVLFPPSTYVLSDSARARLDLIALYVKHDDSVQSVYVDGHSDSLGRRLLNRDLSKKRAEAVTGYLTDKGMDESMITMRFHGERYPVVPNTSAANRDRNRRVTIRLERE</sequence>
<dbReference type="InterPro" id="IPR036737">
    <property type="entry name" value="OmpA-like_sf"/>
</dbReference>
<dbReference type="Pfam" id="PF18393">
    <property type="entry name" value="MotY_N"/>
    <property type="match status" value="1"/>
</dbReference>
<evidence type="ECO:0000313" key="7">
    <source>
        <dbReference type="Proteomes" id="UP001058461"/>
    </source>
</evidence>
<dbReference type="Proteomes" id="UP001058461">
    <property type="component" value="Chromosome"/>
</dbReference>
<evidence type="ECO:0000313" key="6">
    <source>
        <dbReference type="EMBL" id="UTW13941.1"/>
    </source>
</evidence>
<dbReference type="EMBL" id="CP073347">
    <property type="protein sequence ID" value="UTW13941.1"/>
    <property type="molecule type" value="Genomic_DNA"/>
</dbReference>
<gene>
    <name evidence="6" type="ORF">KDW95_10015</name>
</gene>
<accession>A0ABY5HSK7</accession>
<feature type="signal peptide" evidence="4">
    <location>
        <begin position="1"/>
        <end position="20"/>
    </location>
</feature>
<protein>
    <submittedName>
        <fullName evidence="6">OmpA family protein</fullName>
    </submittedName>
</protein>
<keyword evidence="7" id="KW-1185">Reference proteome</keyword>
<proteinExistence type="predicted"/>
<organism evidence="6 7">
    <name type="scientific">Marinobacterium rhizophilum</name>
    <dbReference type="NCBI Taxonomy" id="420402"/>
    <lineage>
        <taxon>Bacteria</taxon>
        <taxon>Pseudomonadati</taxon>
        <taxon>Pseudomonadota</taxon>
        <taxon>Gammaproteobacteria</taxon>
        <taxon>Oceanospirillales</taxon>
        <taxon>Oceanospirillaceae</taxon>
        <taxon>Marinobacterium</taxon>
    </lineage>
</organism>
<evidence type="ECO:0000256" key="1">
    <source>
        <dbReference type="ARBA" id="ARBA00004442"/>
    </source>
</evidence>
<dbReference type="InterPro" id="IPR050330">
    <property type="entry name" value="Bact_OuterMem_StrucFunc"/>
</dbReference>
<dbReference type="InterPro" id="IPR041544">
    <property type="entry name" value="MotY_N"/>
</dbReference>
<evidence type="ECO:0000256" key="3">
    <source>
        <dbReference type="PROSITE-ProRule" id="PRU00473"/>
    </source>
</evidence>
<name>A0ABY5HSK7_9GAMM</name>
<dbReference type="SUPFAM" id="SSF103088">
    <property type="entry name" value="OmpA-like"/>
    <property type="match status" value="1"/>
</dbReference>
<keyword evidence="4" id="KW-0732">Signal</keyword>
<keyword evidence="2 3" id="KW-0472">Membrane</keyword>
<dbReference type="PRINTS" id="PR01023">
    <property type="entry name" value="NAFLGMOTY"/>
</dbReference>
<dbReference type="RefSeq" id="WP_255856134.1">
    <property type="nucleotide sequence ID" value="NZ_CP073347.1"/>
</dbReference>
<dbReference type="InterPro" id="IPR006664">
    <property type="entry name" value="OMP_bac"/>
</dbReference>
<reference evidence="6" key="1">
    <citation type="submission" date="2021-04" db="EMBL/GenBank/DDBJ databases">
        <title>Oceanospirillales bacteria with DddD are important DMSP degraders in coastal seawater.</title>
        <authorList>
            <person name="Liu J."/>
        </authorList>
    </citation>
    <scope>NUCLEOTIDE SEQUENCE</scope>
    <source>
        <strain evidence="6">D13-1</strain>
    </source>
</reference>
<dbReference type="PROSITE" id="PS51123">
    <property type="entry name" value="OMPA_2"/>
    <property type="match status" value="1"/>
</dbReference>
<dbReference type="CDD" id="cd07185">
    <property type="entry name" value="OmpA_C-like"/>
    <property type="match status" value="1"/>
</dbReference>
<evidence type="ECO:0000256" key="2">
    <source>
        <dbReference type="ARBA" id="ARBA00023136"/>
    </source>
</evidence>
<dbReference type="Gene3D" id="2.60.40.2540">
    <property type="match status" value="1"/>
</dbReference>
<dbReference type="PANTHER" id="PTHR30329">
    <property type="entry name" value="STATOR ELEMENT OF FLAGELLAR MOTOR COMPLEX"/>
    <property type="match status" value="1"/>
</dbReference>
<dbReference type="InterPro" id="IPR006665">
    <property type="entry name" value="OmpA-like"/>
</dbReference>
<dbReference type="Pfam" id="PF00691">
    <property type="entry name" value="OmpA"/>
    <property type="match status" value="1"/>
</dbReference>
<feature type="domain" description="OmpA-like" evidence="5">
    <location>
        <begin position="169"/>
        <end position="285"/>
    </location>
</feature>
<dbReference type="PRINTS" id="PR01021">
    <property type="entry name" value="OMPADOMAIN"/>
</dbReference>
<dbReference type="Gene3D" id="3.30.1330.60">
    <property type="entry name" value="OmpA-like domain"/>
    <property type="match status" value="1"/>
</dbReference>
<evidence type="ECO:0000259" key="5">
    <source>
        <dbReference type="PROSITE" id="PS51123"/>
    </source>
</evidence>
<feature type="chain" id="PRO_5046292367" evidence="4">
    <location>
        <begin position="21"/>
        <end position="285"/>
    </location>
</feature>